<proteinExistence type="predicted"/>
<reference evidence="2 3" key="1">
    <citation type="journal article" date="2019" name="Commun. Biol.">
        <title>The bagworm genome reveals a unique fibroin gene that provides high tensile strength.</title>
        <authorList>
            <person name="Kono N."/>
            <person name="Nakamura H."/>
            <person name="Ohtoshi R."/>
            <person name="Tomita M."/>
            <person name="Numata K."/>
            <person name="Arakawa K."/>
        </authorList>
    </citation>
    <scope>NUCLEOTIDE SEQUENCE [LARGE SCALE GENOMIC DNA]</scope>
</reference>
<evidence type="ECO:0000313" key="2">
    <source>
        <dbReference type="EMBL" id="GBP49167.1"/>
    </source>
</evidence>
<name>A0A4C1WGB9_EUMVA</name>
<dbReference type="Proteomes" id="UP000299102">
    <property type="component" value="Unassembled WGS sequence"/>
</dbReference>
<dbReference type="AlphaFoldDB" id="A0A4C1WGB9"/>
<dbReference type="EMBL" id="BGZK01000539">
    <property type="protein sequence ID" value="GBP49167.1"/>
    <property type="molecule type" value="Genomic_DNA"/>
</dbReference>
<feature type="compositionally biased region" description="Basic residues" evidence="1">
    <location>
        <begin position="20"/>
        <end position="31"/>
    </location>
</feature>
<feature type="compositionally biased region" description="Basic residues" evidence="1">
    <location>
        <begin position="93"/>
        <end position="105"/>
    </location>
</feature>
<gene>
    <name evidence="2" type="ORF">EVAR_46185_1</name>
</gene>
<organism evidence="2 3">
    <name type="scientific">Eumeta variegata</name>
    <name type="common">Bagworm moth</name>
    <name type="synonym">Eumeta japonica</name>
    <dbReference type="NCBI Taxonomy" id="151549"/>
    <lineage>
        <taxon>Eukaryota</taxon>
        <taxon>Metazoa</taxon>
        <taxon>Ecdysozoa</taxon>
        <taxon>Arthropoda</taxon>
        <taxon>Hexapoda</taxon>
        <taxon>Insecta</taxon>
        <taxon>Pterygota</taxon>
        <taxon>Neoptera</taxon>
        <taxon>Endopterygota</taxon>
        <taxon>Lepidoptera</taxon>
        <taxon>Glossata</taxon>
        <taxon>Ditrysia</taxon>
        <taxon>Tineoidea</taxon>
        <taxon>Psychidae</taxon>
        <taxon>Oiketicinae</taxon>
        <taxon>Eumeta</taxon>
    </lineage>
</organism>
<keyword evidence="3" id="KW-1185">Reference proteome</keyword>
<evidence type="ECO:0000313" key="3">
    <source>
        <dbReference type="Proteomes" id="UP000299102"/>
    </source>
</evidence>
<sequence>MRPSPQRDDWEDTPSQEPPKRRRPGRKRYRRPQVPVDDDHQVVSRRPYFDDSPEPYREKEIQSYETTNPPRRRIKNPNNVNDYWSSGQEVQRPLRRRGQRRRRPTSKTTTDAVPLEPIIQQSDQVTDEIYLKTIEYDRKSVQQHQEKK</sequence>
<evidence type="ECO:0000256" key="1">
    <source>
        <dbReference type="SAM" id="MobiDB-lite"/>
    </source>
</evidence>
<comment type="caution">
    <text evidence="2">The sequence shown here is derived from an EMBL/GenBank/DDBJ whole genome shotgun (WGS) entry which is preliminary data.</text>
</comment>
<feature type="region of interest" description="Disordered" evidence="1">
    <location>
        <begin position="1"/>
        <end position="115"/>
    </location>
</feature>
<accession>A0A4C1WGB9</accession>
<protein>
    <submittedName>
        <fullName evidence="2">Uncharacterized protein</fullName>
    </submittedName>
</protein>